<proteinExistence type="predicted"/>
<sequence>MPHSSDQTMFVILGARPSISFRVAETTSPVELERRPYGLLEKEVGFYDFLRNREAAVIGLRFSFFSKQKVLKDTADLDYIYVDEKRQYIEIYLQGYRGSAIQEPGEQAFGDDAIWRSEQGIYALQVGTDKLTDSEIESLKSNVPPHGK</sequence>
<dbReference type="EMBL" id="CP000360">
    <property type="protein sequence ID" value="ABF41775.1"/>
    <property type="molecule type" value="Genomic_DNA"/>
</dbReference>
<name>Q1IMX5_KORVE</name>
<accession>Q1IMX5</accession>
<evidence type="ECO:0000313" key="2">
    <source>
        <dbReference type="Proteomes" id="UP000002432"/>
    </source>
</evidence>
<dbReference type="Proteomes" id="UP000002432">
    <property type="component" value="Chromosome"/>
</dbReference>
<dbReference type="HOGENOM" id="CLU_1756447_0_0_0"/>
<dbReference type="STRING" id="204669.Acid345_2774"/>
<gene>
    <name evidence="1" type="ordered locus">Acid345_2774</name>
</gene>
<dbReference type="RefSeq" id="WP_011523576.1">
    <property type="nucleotide sequence ID" value="NC_008009.1"/>
</dbReference>
<dbReference type="AlphaFoldDB" id="Q1IMX5"/>
<protein>
    <submittedName>
        <fullName evidence="1">Uncharacterized protein</fullName>
    </submittedName>
</protein>
<reference evidence="1 2" key="1">
    <citation type="journal article" date="2009" name="Appl. Environ. Microbiol.">
        <title>Three genomes from the phylum Acidobacteria provide insight into the lifestyles of these microorganisms in soils.</title>
        <authorList>
            <person name="Ward N.L."/>
            <person name="Challacombe J.F."/>
            <person name="Janssen P.H."/>
            <person name="Henrissat B."/>
            <person name="Coutinho P.M."/>
            <person name="Wu M."/>
            <person name="Xie G."/>
            <person name="Haft D.H."/>
            <person name="Sait M."/>
            <person name="Badger J."/>
            <person name="Barabote R.D."/>
            <person name="Bradley B."/>
            <person name="Brettin T.S."/>
            <person name="Brinkac L.M."/>
            <person name="Bruce D."/>
            <person name="Creasy T."/>
            <person name="Daugherty S.C."/>
            <person name="Davidsen T.M."/>
            <person name="DeBoy R.T."/>
            <person name="Detter J.C."/>
            <person name="Dodson R.J."/>
            <person name="Durkin A.S."/>
            <person name="Ganapathy A."/>
            <person name="Gwinn-Giglio M."/>
            <person name="Han C.S."/>
            <person name="Khouri H."/>
            <person name="Kiss H."/>
            <person name="Kothari S.P."/>
            <person name="Madupu R."/>
            <person name="Nelson K.E."/>
            <person name="Nelson W.C."/>
            <person name="Paulsen I."/>
            <person name="Penn K."/>
            <person name="Ren Q."/>
            <person name="Rosovitz M.J."/>
            <person name="Selengut J.D."/>
            <person name="Shrivastava S."/>
            <person name="Sullivan S.A."/>
            <person name="Tapia R."/>
            <person name="Thompson L.S."/>
            <person name="Watkins K.L."/>
            <person name="Yang Q."/>
            <person name="Yu C."/>
            <person name="Zafar N."/>
            <person name="Zhou L."/>
            <person name="Kuske C.R."/>
        </authorList>
    </citation>
    <scope>NUCLEOTIDE SEQUENCE [LARGE SCALE GENOMIC DNA]</scope>
    <source>
        <strain evidence="1 2">Ellin345</strain>
    </source>
</reference>
<organism evidence="1 2">
    <name type="scientific">Koribacter versatilis (strain Ellin345)</name>
    <dbReference type="NCBI Taxonomy" id="204669"/>
    <lineage>
        <taxon>Bacteria</taxon>
        <taxon>Pseudomonadati</taxon>
        <taxon>Acidobacteriota</taxon>
        <taxon>Terriglobia</taxon>
        <taxon>Terriglobales</taxon>
        <taxon>Candidatus Korobacteraceae</taxon>
        <taxon>Candidatus Korobacter</taxon>
    </lineage>
</organism>
<dbReference type="EnsemblBacteria" id="ABF41775">
    <property type="protein sequence ID" value="ABF41775"/>
    <property type="gene ID" value="Acid345_2774"/>
</dbReference>
<evidence type="ECO:0000313" key="1">
    <source>
        <dbReference type="EMBL" id="ABF41775.1"/>
    </source>
</evidence>
<keyword evidence="2" id="KW-1185">Reference proteome</keyword>
<dbReference type="KEGG" id="aba:Acid345_2774"/>